<dbReference type="AlphaFoldDB" id="A0A9N9G0A6"/>
<dbReference type="Pfam" id="PF24209">
    <property type="entry name" value="DUF7431"/>
    <property type="match status" value="1"/>
</dbReference>
<dbReference type="Proteomes" id="UP000789405">
    <property type="component" value="Unassembled WGS sequence"/>
</dbReference>
<organism evidence="3 4">
    <name type="scientific">Dentiscutata erythropus</name>
    <dbReference type="NCBI Taxonomy" id="1348616"/>
    <lineage>
        <taxon>Eukaryota</taxon>
        <taxon>Fungi</taxon>
        <taxon>Fungi incertae sedis</taxon>
        <taxon>Mucoromycota</taxon>
        <taxon>Glomeromycotina</taxon>
        <taxon>Glomeromycetes</taxon>
        <taxon>Diversisporales</taxon>
        <taxon>Gigasporaceae</taxon>
        <taxon>Dentiscutata</taxon>
    </lineage>
</organism>
<dbReference type="InterPro" id="IPR055854">
    <property type="entry name" value="DUF7431"/>
</dbReference>
<accession>A0A9N9G0A6</accession>
<proteinExistence type="predicted"/>
<reference evidence="3" key="1">
    <citation type="submission" date="2021-06" db="EMBL/GenBank/DDBJ databases">
        <authorList>
            <person name="Kallberg Y."/>
            <person name="Tangrot J."/>
            <person name="Rosling A."/>
        </authorList>
    </citation>
    <scope>NUCLEOTIDE SEQUENCE</scope>
    <source>
        <strain evidence="3">MA453B</strain>
    </source>
</reference>
<evidence type="ECO:0000259" key="2">
    <source>
        <dbReference type="Pfam" id="PF24209"/>
    </source>
</evidence>
<evidence type="ECO:0000313" key="3">
    <source>
        <dbReference type="EMBL" id="CAG8572721.1"/>
    </source>
</evidence>
<comment type="caution">
    <text evidence="3">The sequence shown here is derived from an EMBL/GenBank/DDBJ whole genome shotgun (WGS) entry which is preliminary data.</text>
</comment>
<evidence type="ECO:0000259" key="1">
    <source>
        <dbReference type="Pfam" id="PF22693"/>
    </source>
</evidence>
<evidence type="ECO:0000313" key="4">
    <source>
        <dbReference type="Proteomes" id="UP000789405"/>
    </source>
</evidence>
<feature type="domain" description="DUF7431" evidence="2">
    <location>
        <begin position="373"/>
        <end position="643"/>
    </location>
</feature>
<gene>
    <name evidence="3" type="ORF">DERYTH_LOCUS6288</name>
</gene>
<name>A0A9N9G0A6_9GLOM</name>
<protein>
    <submittedName>
        <fullName evidence="3">274_t:CDS:1</fullName>
    </submittedName>
</protein>
<dbReference type="Pfam" id="PF22693">
    <property type="entry name" value="MACPF_1"/>
    <property type="match status" value="1"/>
</dbReference>
<dbReference type="EMBL" id="CAJVPY010002809">
    <property type="protein sequence ID" value="CAG8572721.1"/>
    <property type="molecule type" value="Genomic_DNA"/>
</dbReference>
<dbReference type="InterPro" id="IPR054586">
    <property type="entry name" value="MACPF_1_fungal"/>
</dbReference>
<sequence>MYINKRCVMFNKEFDWDAERHKFSTVFEDIDIIVEIDDVGVLVKLDTKSYLYEVRMKLERNNIIEITNVIHFTKNDVLISLDDESTYKLNDILDGNKIFLMKNPRPNWQVLVRKFKLEYGRNYDEDKDKVAGKKAFIIENCEFSVLEPIELNFHTLISSSVNDLSRNKNLFLKAQLDIPNIANLGVSIEPKNIQQNKSKETSLKFELKNIVKANLSITRIVPTREFNDAVEKAFHSKDPNMLQKIIEEFGQFIPTVILFGGRLHYMNTAYTEKNSENNKKAFSGNLSVYGQGLEAQYKPDVTNRNENTIQFQDSVIFGGDKIKILQGKENDWIFSLEDFKYWEIIEFHKPVSIFEFLDDDKIRKLNVLKGKMIIYSNVQFYNFKMHDRNNGSDVVDLKMPQNIGSILSNRDIDLQVFSAVSSTEEDDTIFTCVLYTPPPSYIPKVIINCIQSDYEQKKEYQLKISWFVVGYDLNFNSVFDPTHCLQSVKIKLCYDYDSEFSLEASEVLKIPMMHSTVLYCIPVVSEWDDSFKYSIIGHHFNRHDDKVRVHLYGYDLRKKECLRSSALRNFNLNILYPSSHPNSDIFNYFRIERNSSVKKMSLTKMIKNVRKNTSNTSSKLSGLISLYTEGYEKLDHAFIGKKHGRFFIMNPDKPIPQYDHFSVAVFDPEIED</sequence>
<feature type="domain" description="MACPF-like" evidence="1">
    <location>
        <begin position="208"/>
        <end position="362"/>
    </location>
</feature>
<dbReference type="OrthoDB" id="2406139at2759"/>
<keyword evidence="4" id="KW-1185">Reference proteome</keyword>